<dbReference type="Gene3D" id="3.20.20.30">
    <property type="entry name" value="Luciferase-like domain"/>
    <property type="match status" value="1"/>
</dbReference>
<comment type="caution">
    <text evidence="2">The sequence shown here is derived from an EMBL/GenBank/DDBJ whole genome shotgun (WGS) entry which is preliminary data.</text>
</comment>
<accession>A0A9X1PRR6</accession>
<dbReference type="Pfam" id="PF00296">
    <property type="entry name" value="Bac_luciferase"/>
    <property type="match status" value="1"/>
</dbReference>
<dbReference type="InterPro" id="IPR011251">
    <property type="entry name" value="Luciferase-like_dom"/>
</dbReference>
<evidence type="ECO:0000259" key="1">
    <source>
        <dbReference type="Pfam" id="PF00296"/>
    </source>
</evidence>
<sequence length="322" mass="35460">MRRPHVAIDLYTGAGLRLEDARRVAVDAEQAGYEGLWTLEAHTEPFLPLALAAEHTTRLRLGTAVAVALVRNPMVVAHMAHELNRYAGGRLVLGLGSQVGAHVVKRFGEPFDHPADRMREYVAALRAIWACWNENAPLDFRGRFYRHTLMTPAFDPGPSGHGPPRIHLAAVGPRMCEVAARTADGLIAHPLSSPRILREVIGPRISSTAAADFELSCPVMVITGDDESSLDAARRAVRRQIAFYASTPAYRDVLGHYGRDDLAARLRAMSRAGEWDAMADLIDDDLLAEFSVEAPSEALPAEIHRRYDGVLDRVMVYRPYAT</sequence>
<keyword evidence="3" id="KW-1185">Reference proteome</keyword>
<name>A0A9X1PRR6_STRM4</name>
<protein>
    <submittedName>
        <fullName evidence="2">TIGR03617 family F420-dependent LLM class oxidoreductase</fullName>
        <ecNumber evidence="2">1.-.-.-</ecNumber>
    </submittedName>
</protein>
<dbReference type="GO" id="GO:0016705">
    <property type="term" value="F:oxidoreductase activity, acting on paired donors, with incorporation or reduction of molecular oxygen"/>
    <property type="evidence" value="ECO:0007669"/>
    <property type="project" value="InterPro"/>
</dbReference>
<dbReference type="EMBL" id="JAKEIP010000004">
    <property type="protein sequence ID" value="MCF1592307.1"/>
    <property type="molecule type" value="Genomic_DNA"/>
</dbReference>
<dbReference type="PANTHER" id="PTHR43244">
    <property type="match status" value="1"/>
</dbReference>
<dbReference type="Proteomes" id="UP001139384">
    <property type="component" value="Unassembled WGS sequence"/>
</dbReference>
<dbReference type="InterPro" id="IPR050564">
    <property type="entry name" value="F420-G6PD/mer"/>
</dbReference>
<dbReference type="InterPro" id="IPR019919">
    <property type="entry name" value="Lucif-like_OxRdtase_MSMEG_2256"/>
</dbReference>
<dbReference type="NCBIfam" id="TIGR03617">
    <property type="entry name" value="F420_MSMEG_2256"/>
    <property type="match status" value="1"/>
</dbReference>
<dbReference type="RefSeq" id="WP_234760598.1">
    <property type="nucleotide sequence ID" value="NZ_JAKEIP010000004.1"/>
</dbReference>
<proteinExistence type="predicted"/>
<evidence type="ECO:0000313" key="2">
    <source>
        <dbReference type="EMBL" id="MCF1592307.1"/>
    </source>
</evidence>
<gene>
    <name evidence="2" type="ORF">L0P92_01800</name>
</gene>
<dbReference type="EC" id="1.-.-.-" evidence="2"/>
<dbReference type="SUPFAM" id="SSF51679">
    <property type="entry name" value="Bacterial luciferase-like"/>
    <property type="match status" value="1"/>
</dbReference>
<reference evidence="2" key="1">
    <citation type="submission" date="2022-01" db="EMBL/GenBank/DDBJ databases">
        <title>Draft Genome Sequences of Seven Type Strains of the Genus Streptomyces.</title>
        <authorList>
            <person name="Aziz S."/>
            <person name="Coretto E."/>
            <person name="Chronakova A."/>
            <person name="Sproer C."/>
            <person name="Huber K."/>
            <person name="Nouioui I."/>
            <person name="Gross H."/>
        </authorList>
    </citation>
    <scope>NUCLEOTIDE SEQUENCE</scope>
    <source>
        <strain evidence="2">DSM 103493</strain>
    </source>
</reference>
<dbReference type="PANTHER" id="PTHR43244:SF2">
    <property type="entry name" value="CONSERVED HYPOTHETICAL ALANINE AND PROLINE-RICH PROTEIN"/>
    <property type="match status" value="1"/>
</dbReference>
<evidence type="ECO:0000313" key="3">
    <source>
        <dbReference type="Proteomes" id="UP001139384"/>
    </source>
</evidence>
<organism evidence="2 3">
    <name type="scientific">Streptomyces muensis</name>
    <dbReference type="NCBI Taxonomy" id="1077944"/>
    <lineage>
        <taxon>Bacteria</taxon>
        <taxon>Bacillati</taxon>
        <taxon>Actinomycetota</taxon>
        <taxon>Actinomycetes</taxon>
        <taxon>Kitasatosporales</taxon>
        <taxon>Streptomycetaceae</taxon>
        <taxon>Streptomyces</taxon>
    </lineage>
</organism>
<feature type="domain" description="Luciferase-like" evidence="1">
    <location>
        <begin position="13"/>
        <end position="308"/>
    </location>
</feature>
<dbReference type="InterPro" id="IPR036661">
    <property type="entry name" value="Luciferase-like_sf"/>
</dbReference>
<dbReference type="AlphaFoldDB" id="A0A9X1PRR6"/>
<dbReference type="CDD" id="cd01097">
    <property type="entry name" value="Tetrahydromethanopterin_reductase"/>
    <property type="match status" value="1"/>
</dbReference>
<keyword evidence="2" id="KW-0560">Oxidoreductase</keyword>